<dbReference type="InterPro" id="IPR039598">
    <property type="entry name" value="HMGXB3"/>
</dbReference>
<dbReference type="Proteomes" id="UP001152795">
    <property type="component" value="Unassembled WGS sequence"/>
</dbReference>
<feature type="compositionally biased region" description="Polar residues" evidence="1">
    <location>
        <begin position="160"/>
        <end position="175"/>
    </location>
</feature>
<organism evidence="3 4">
    <name type="scientific">Paramuricea clavata</name>
    <name type="common">Red gorgonian</name>
    <name type="synonym">Violescent sea-whip</name>
    <dbReference type="NCBI Taxonomy" id="317549"/>
    <lineage>
        <taxon>Eukaryota</taxon>
        <taxon>Metazoa</taxon>
        <taxon>Cnidaria</taxon>
        <taxon>Anthozoa</taxon>
        <taxon>Octocorallia</taxon>
        <taxon>Malacalcyonacea</taxon>
        <taxon>Plexauridae</taxon>
        <taxon>Paramuricea</taxon>
    </lineage>
</organism>
<evidence type="ECO:0000259" key="2">
    <source>
        <dbReference type="Pfam" id="PF18717"/>
    </source>
</evidence>
<keyword evidence="4" id="KW-1185">Reference proteome</keyword>
<accession>A0A6S7IIJ8</accession>
<feature type="region of interest" description="Disordered" evidence="1">
    <location>
        <begin position="153"/>
        <end position="175"/>
    </location>
</feature>
<dbReference type="EMBL" id="CACRXK020009061">
    <property type="protein sequence ID" value="CAB4016290.1"/>
    <property type="molecule type" value="Genomic_DNA"/>
</dbReference>
<evidence type="ECO:0000256" key="1">
    <source>
        <dbReference type="SAM" id="MobiDB-lite"/>
    </source>
</evidence>
<protein>
    <recommendedName>
        <fullName evidence="2">HMG domain-containing protein</fullName>
    </recommendedName>
</protein>
<dbReference type="PANTHER" id="PTHR17609:SF3">
    <property type="entry name" value="SAP DOMAIN-CONTAINING PROTEIN"/>
    <property type="match status" value="1"/>
</dbReference>
<dbReference type="OrthoDB" id="5951344at2759"/>
<name>A0A6S7IIJ8_PARCT</name>
<feature type="non-terminal residue" evidence="3">
    <location>
        <position position="1"/>
    </location>
</feature>
<feature type="domain" description="HMG" evidence="2">
    <location>
        <begin position="218"/>
        <end position="311"/>
    </location>
</feature>
<evidence type="ECO:0000313" key="4">
    <source>
        <dbReference type="Proteomes" id="UP001152795"/>
    </source>
</evidence>
<dbReference type="Pfam" id="PF18717">
    <property type="entry name" value="CxC4"/>
    <property type="match status" value="1"/>
</dbReference>
<gene>
    <name evidence="3" type="ORF">PACLA_8A046713</name>
</gene>
<dbReference type="AlphaFoldDB" id="A0A6S7IIJ8"/>
<proteinExistence type="predicted"/>
<dbReference type="PANTHER" id="PTHR17609">
    <property type="entry name" value="HMG DOMAIN-CONTAINING PROTEIN 3"/>
    <property type="match status" value="1"/>
</dbReference>
<sequence>LEECQIARSVQHNSSRLAEFSCRHIDEVKFCDKSPPVAILKPDLDNFVCSETLRNSIQDVLNVAGSMPMASAAVQVSDAMFCAFGPITASNPLGYCHVRKSATELNHFICTGKDCRGFAAKGKQVRTKSMCMHIAILHSCFVTNTLDTTGDTNNNATFEAESSTEPGPTVNSSERTKRLSTLSLAEVKILPYILPHDLLQSVAKRDACTLLGVGEIWPNSFIPDLENCQLCGSVLGDTCIHPGQSQNNPCYLLTELNPFKQVDIKVKFCSSRACYAMHQASVEKLGLFNISDKVLVSLDILLEFREFFKMGHPIGNVIHAKLITLTAKCEESLVPSDGEMMYIEDLLYNGFYSFEMITERNLDDVVCGVCGVFPEICLGDGNEKNCCTNRQIHYTKDNENHKDMIPLQEFLSNLRRRWLEKTVFTRTNEKFTVAIEELPPIIAPSLTGTAVNTEMKKKSVYLKPHQPTGDPALLHKLISDGKLDMSRIEQYDSKFINDAAMACGIPTSGKSKEYLCGTLHDLYGSILVGNCPCHGFGKVPGHTGGFYHLLCRHGATVASKFLVLTESVRDAADLYMSLKHPPIVFINDTPCGFVRHVECRDPKAAENLWGKKAGCFEKPALGQKPKENQNVPVIVPPEYSDGSTGSRQPSWEFLRATARSPNNLQQLQQSAHFVLGDRFHSSSQPHKSPLCQFHNIDLCIQAPTIKTSIQESQNNRKNMRRLRSSCMQSFEVHIAYNFLMDYYQNEEIVRRQKKIIERSLVNGEKLIRDSNLRFIITRDDACG</sequence>
<dbReference type="InterPro" id="IPR040648">
    <property type="entry name" value="HMGXB3_CxC4"/>
</dbReference>
<reference evidence="3" key="1">
    <citation type="submission" date="2020-04" db="EMBL/GenBank/DDBJ databases">
        <authorList>
            <person name="Alioto T."/>
            <person name="Alioto T."/>
            <person name="Gomez Garrido J."/>
        </authorList>
    </citation>
    <scope>NUCLEOTIDE SEQUENCE</scope>
    <source>
        <strain evidence="3">A484AB</strain>
    </source>
</reference>
<evidence type="ECO:0000313" key="3">
    <source>
        <dbReference type="EMBL" id="CAB4016290.1"/>
    </source>
</evidence>
<comment type="caution">
    <text evidence="3">The sequence shown here is derived from an EMBL/GenBank/DDBJ whole genome shotgun (WGS) entry which is preliminary data.</text>
</comment>